<evidence type="ECO:0000256" key="3">
    <source>
        <dbReference type="ARBA" id="ARBA00023172"/>
    </source>
</evidence>
<dbReference type="InterPro" id="IPR050639">
    <property type="entry name" value="SSR_resolvase"/>
</dbReference>
<keyword evidence="2" id="KW-0238">DNA-binding</keyword>
<protein>
    <recommendedName>
        <fullName evidence="4">Resolvase/invertase-type recombinase catalytic domain-containing protein</fullName>
    </recommendedName>
</protein>
<dbReference type="AlphaFoldDB" id="X1TMA5"/>
<dbReference type="GO" id="GO:0003677">
    <property type="term" value="F:DNA binding"/>
    <property type="evidence" value="ECO:0007669"/>
    <property type="project" value="UniProtKB-KW"/>
</dbReference>
<evidence type="ECO:0000256" key="1">
    <source>
        <dbReference type="ARBA" id="ARBA00022908"/>
    </source>
</evidence>
<dbReference type="SUPFAM" id="SSF53041">
    <property type="entry name" value="Resolvase-like"/>
    <property type="match status" value="1"/>
</dbReference>
<dbReference type="GO" id="GO:0000150">
    <property type="term" value="F:DNA strand exchange activity"/>
    <property type="evidence" value="ECO:0007669"/>
    <property type="project" value="InterPro"/>
</dbReference>
<dbReference type="Pfam" id="PF00239">
    <property type="entry name" value="Resolvase"/>
    <property type="match status" value="1"/>
</dbReference>
<dbReference type="Gene3D" id="3.40.50.1390">
    <property type="entry name" value="Resolvase, N-terminal catalytic domain"/>
    <property type="match status" value="1"/>
</dbReference>
<dbReference type="EMBL" id="BARW01012169">
    <property type="protein sequence ID" value="GAI81179.1"/>
    <property type="molecule type" value="Genomic_DNA"/>
</dbReference>
<dbReference type="PANTHER" id="PTHR30461:SF2">
    <property type="entry name" value="SERINE RECOMBINASE PINE-RELATED"/>
    <property type="match status" value="1"/>
</dbReference>
<keyword evidence="1" id="KW-0229">DNA integration</keyword>
<feature type="domain" description="Resolvase/invertase-type recombinase catalytic" evidence="4">
    <location>
        <begin position="7"/>
        <end position="97"/>
    </location>
</feature>
<proteinExistence type="predicted"/>
<evidence type="ECO:0000313" key="5">
    <source>
        <dbReference type="EMBL" id="GAI81179.1"/>
    </source>
</evidence>
<name>X1TMA5_9ZZZZ</name>
<dbReference type="InterPro" id="IPR036162">
    <property type="entry name" value="Resolvase-like_N_sf"/>
</dbReference>
<evidence type="ECO:0000259" key="4">
    <source>
        <dbReference type="PROSITE" id="PS51736"/>
    </source>
</evidence>
<dbReference type="InterPro" id="IPR006119">
    <property type="entry name" value="Resolv_N"/>
</dbReference>
<dbReference type="GO" id="GO:0015074">
    <property type="term" value="P:DNA integration"/>
    <property type="evidence" value="ECO:0007669"/>
    <property type="project" value="UniProtKB-KW"/>
</dbReference>
<comment type="caution">
    <text evidence="5">The sequence shown here is derived from an EMBL/GenBank/DDBJ whole genome shotgun (WGS) entry which is preliminary data.</text>
</comment>
<organism evidence="5">
    <name type="scientific">marine sediment metagenome</name>
    <dbReference type="NCBI Taxonomy" id="412755"/>
    <lineage>
        <taxon>unclassified sequences</taxon>
        <taxon>metagenomes</taxon>
        <taxon>ecological metagenomes</taxon>
    </lineage>
</organism>
<gene>
    <name evidence="5" type="ORF">S12H4_23072</name>
</gene>
<dbReference type="InterPro" id="IPR006118">
    <property type="entry name" value="Recombinase_CS"/>
</dbReference>
<dbReference type="PANTHER" id="PTHR30461">
    <property type="entry name" value="DNA-INVERTASE FROM LAMBDOID PROPHAGE"/>
    <property type="match status" value="1"/>
</dbReference>
<accession>X1TMA5</accession>
<reference evidence="5" key="1">
    <citation type="journal article" date="2014" name="Front. Microbiol.">
        <title>High frequency of phylogenetically diverse reductive dehalogenase-homologous genes in deep subseafloor sedimentary metagenomes.</title>
        <authorList>
            <person name="Kawai M."/>
            <person name="Futagami T."/>
            <person name="Toyoda A."/>
            <person name="Takaki Y."/>
            <person name="Nishi S."/>
            <person name="Hori S."/>
            <person name="Arai W."/>
            <person name="Tsubouchi T."/>
            <person name="Morono Y."/>
            <person name="Uchiyama I."/>
            <person name="Ito T."/>
            <person name="Fujiyama A."/>
            <person name="Inagaki F."/>
            <person name="Takami H."/>
        </authorList>
    </citation>
    <scope>NUCLEOTIDE SEQUENCE</scope>
    <source>
        <strain evidence="5">Expedition CK06-06</strain>
    </source>
</reference>
<dbReference type="PROSITE" id="PS51736">
    <property type="entry name" value="RECOMBINASES_3"/>
    <property type="match status" value="1"/>
</dbReference>
<keyword evidence="3" id="KW-0233">DNA recombination</keyword>
<sequence length="97" mass="11096">MKKELIKLVGYCRVSTDRQKEEGTIEIQEKALRLYVKENNFELIRIFKDEGISGSSGLENRPGLAELFNYLENHYNIERNTIGNISESKSLQGSGSR</sequence>
<evidence type="ECO:0000256" key="2">
    <source>
        <dbReference type="ARBA" id="ARBA00023125"/>
    </source>
</evidence>
<dbReference type="SMART" id="SM00857">
    <property type="entry name" value="Resolvase"/>
    <property type="match status" value="1"/>
</dbReference>
<dbReference type="PROSITE" id="PS00397">
    <property type="entry name" value="RECOMBINASES_1"/>
    <property type="match status" value="1"/>
</dbReference>
<dbReference type="CDD" id="cd00338">
    <property type="entry name" value="Ser_Recombinase"/>
    <property type="match status" value="1"/>
</dbReference>